<keyword evidence="3" id="KW-1185">Reference proteome</keyword>
<comment type="caution">
    <text evidence="2">The sequence shown here is derived from an EMBL/GenBank/DDBJ whole genome shotgun (WGS) entry which is preliminary data.</text>
</comment>
<organism evidence="2 3">
    <name type="scientific">Brassica carinata</name>
    <name type="common">Ethiopian mustard</name>
    <name type="synonym">Abyssinian cabbage</name>
    <dbReference type="NCBI Taxonomy" id="52824"/>
    <lineage>
        <taxon>Eukaryota</taxon>
        <taxon>Viridiplantae</taxon>
        <taxon>Streptophyta</taxon>
        <taxon>Embryophyta</taxon>
        <taxon>Tracheophyta</taxon>
        <taxon>Spermatophyta</taxon>
        <taxon>Magnoliopsida</taxon>
        <taxon>eudicotyledons</taxon>
        <taxon>Gunneridae</taxon>
        <taxon>Pentapetalae</taxon>
        <taxon>rosids</taxon>
        <taxon>malvids</taxon>
        <taxon>Brassicales</taxon>
        <taxon>Brassicaceae</taxon>
        <taxon>Brassiceae</taxon>
        <taxon>Brassica</taxon>
    </lineage>
</organism>
<evidence type="ECO:0000259" key="1">
    <source>
        <dbReference type="PROSITE" id="PS50280"/>
    </source>
</evidence>
<accession>A0A8X8B4Q7</accession>
<dbReference type="OrthoDB" id="6141102at2759"/>
<gene>
    <name evidence="2" type="ORF">Bca52824_015768</name>
</gene>
<feature type="domain" description="SET" evidence="1">
    <location>
        <begin position="459"/>
        <end position="575"/>
    </location>
</feature>
<evidence type="ECO:0000313" key="3">
    <source>
        <dbReference type="Proteomes" id="UP000886595"/>
    </source>
</evidence>
<dbReference type="Gene3D" id="2.170.270.10">
    <property type="entry name" value="SET domain"/>
    <property type="match status" value="1"/>
</dbReference>
<dbReference type="Pfam" id="PF00856">
    <property type="entry name" value="SET"/>
    <property type="match status" value="1"/>
</dbReference>
<dbReference type="AlphaFoldDB" id="A0A8X8B4Q7"/>
<dbReference type="Pfam" id="PF25996">
    <property type="entry name" value="HTH_CLF_N"/>
    <property type="match status" value="1"/>
</dbReference>
<name>A0A8X8B4Q7_BRACI</name>
<evidence type="ECO:0000313" key="2">
    <source>
        <dbReference type="EMBL" id="KAG2322555.1"/>
    </source>
</evidence>
<dbReference type="InterPro" id="IPR001214">
    <property type="entry name" value="SET_dom"/>
</dbReference>
<dbReference type="InterPro" id="IPR045318">
    <property type="entry name" value="EZH1/2-like"/>
</dbReference>
<protein>
    <recommendedName>
        <fullName evidence="1">SET domain-containing protein</fullName>
    </recommendedName>
</protein>
<dbReference type="GO" id="GO:0046976">
    <property type="term" value="F:histone H3K27 methyltransferase activity"/>
    <property type="evidence" value="ECO:0007669"/>
    <property type="project" value="TreeGrafter"/>
</dbReference>
<dbReference type="EMBL" id="JAAMPC010000003">
    <property type="protein sequence ID" value="KAG2322555.1"/>
    <property type="molecule type" value="Genomic_DNA"/>
</dbReference>
<dbReference type="SMART" id="SM00317">
    <property type="entry name" value="SET"/>
    <property type="match status" value="1"/>
</dbReference>
<dbReference type="Proteomes" id="UP000886595">
    <property type="component" value="Unassembled WGS sequence"/>
</dbReference>
<dbReference type="GO" id="GO:0005634">
    <property type="term" value="C:nucleus"/>
    <property type="evidence" value="ECO:0007669"/>
    <property type="project" value="TreeGrafter"/>
</dbReference>
<dbReference type="SUPFAM" id="SSF82199">
    <property type="entry name" value="SET domain"/>
    <property type="match status" value="1"/>
</dbReference>
<sequence length="585" mass="67341">MEKKKRKYGTELLPDLNEVKDQIGKERSDHINVKKFKSTVLQSVDKHATQHYLLAITRHNGTAIEMLSSGNEPLVHHFNKNDEISYEEVSFKIPDEEVTKLPFVKQLPRSVTWVFTDSNQLMAANESVVGKKQYHYVDGEAVELSPDKKKYEEAMKQKMEFSKEVDRFIWLIGQKYRLDDLVVQRTLSKFLELKVSDILERYIKLKNDGDISKISDRSKFTSVPATADKHFAVIFDCHLHEEYQPLPRENKSILYEREDAEKQCSKHCYLKLRTAIEADHVMDNDKSISNNKGKNMVSEMSQAHNEWSSVDKNLYLQGVEVFGRNSCLITRNLFSGHKTCLEVYNYMREQDQTPEIDNQVDKDISRKNTKFVRKRAKLKKHVCYPPAIKNSAKELNKGISSTHHALASQYAEINALVSKDMQESFWRMQVCKGCGDGSLGEASQPIQCKNMQFLLKKHKKILLAMSGVHGWGAFARHSLKKNEFLGEYTGELVSHEEAEERGRAETKNGFSYLFTLNDKICIDARRKGNKLRFLNHASTNANCYAKLMVVRGDHRIGLFANKNIGEGEELFFNYCYGPGHADWSQ</sequence>
<dbReference type="InterPro" id="IPR046341">
    <property type="entry name" value="SET_dom_sf"/>
</dbReference>
<dbReference type="GO" id="GO:0003682">
    <property type="term" value="F:chromatin binding"/>
    <property type="evidence" value="ECO:0007669"/>
    <property type="project" value="TreeGrafter"/>
</dbReference>
<dbReference type="PROSITE" id="PS50280">
    <property type="entry name" value="SET"/>
    <property type="match status" value="1"/>
</dbReference>
<proteinExistence type="predicted"/>
<reference evidence="2 3" key="1">
    <citation type="submission" date="2020-02" db="EMBL/GenBank/DDBJ databases">
        <authorList>
            <person name="Ma Q."/>
            <person name="Huang Y."/>
            <person name="Song X."/>
            <person name="Pei D."/>
        </authorList>
    </citation>
    <scope>NUCLEOTIDE SEQUENCE [LARGE SCALE GENOMIC DNA]</scope>
    <source>
        <strain evidence="2">Sxm20200214</strain>
        <tissue evidence="2">Leaf</tissue>
    </source>
</reference>
<dbReference type="GO" id="GO:0031507">
    <property type="term" value="P:heterochromatin formation"/>
    <property type="evidence" value="ECO:0007669"/>
    <property type="project" value="TreeGrafter"/>
</dbReference>
<dbReference type="InterPro" id="IPR058609">
    <property type="entry name" value="HTH_CLF-like"/>
</dbReference>
<dbReference type="PANTHER" id="PTHR45747">
    <property type="entry name" value="HISTONE-LYSINE N-METHYLTRANSFERASE E(Z)"/>
    <property type="match status" value="1"/>
</dbReference>
<dbReference type="PANTHER" id="PTHR45747:SF7">
    <property type="entry name" value="HISTONE-LYSINE N-METHYLTRANSFERASE MEDEA"/>
    <property type="match status" value="1"/>
</dbReference>